<evidence type="ECO:0000313" key="2">
    <source>
        <dbReference type="EMBL" id="RMZ53074.1"/>
    </source>
</evidence>
<reference evidence="3" key="1">
    <citation type="journal article" date="2018" name="Algal Res.">
        <title>Characterization of plant carbon substrate utilization by Auxenochlorella protothecoides.</title>
        <authorList>
            <person name="Vogler B.W."/>
            <person name="Starkenburg S.R."/>
            <person name="Sudasinghe N."/>
            <person name="Schambach J.Y."/>
            <person name="Rollin J.A."/>
            <person name="Pattathil S."/>
            <person name="Barry A.N."/>
        </authorList>
    </citation>
    <scope>NUCLEOTIDE SEQUENCE [LARGE SCALE GENOMIC DNA]</scope>
    <source>
        <strain evidence="3">UTEX 25</strain>
    </source>
</reference>
<keyword evidence="1" id="KW-1133">Transmembrane helix</keyword>
<evidence type="ECO:0000313" key="3">
    <source>
        <dbReference type="Proteomes" id="UP000279271"/>
    </source>
</evidence>
<name>A0A3M7KT97_AUXPR</name>
<keyword evidence="1" id="KW-0472">Membrane</keyword>
<dbReference type="Proteomes" id="UP000279271">
    <property type="component" value="Unassembled WGS sequence"/>
</dbReference>
<feature type="transmembrane region" description="Helical" evidence="1">
    <location>
        <begin position="40"/>
        <end position="59"/>
    </location>
</feature>
<proteinExistence type="predicted"/>
<organism evidence="2 3">
    <name type="scientific">Auxenochlorella protothecoides</name>
    <name type="common">Green microalga</name>
    <name type="synonym">Chlorella protothecoides</name>
    <dbReference type="NCBI Taxonomy" id="3075"/>
    <lineage>
        <taxon>Eukaryota</taxon>
        <taxon>Viridiplantae</taxon>
        <taxon>Chlorophyta</taxon>
        <taxon>core chlorophytes</taxon>
        <taxon>Trebouxiophyceae</taxon>
        <taxon>Chlorellales</taxon>
        <taxon>Chlorellaceae</taxon>
        <taxon>Auxenochlorella</taxon>
    </lineage>
</organism>
<protein>
    <submittedName>
        <fullName evidence="2">Uncharacterized protein</fullName>
    </submittedName>
</protein>
<evidence type="ECO:0000256" key="1">
    <source>
        <dbReference type="SAM" id="Phobius"/>
    </source>
</evidence>
<dbReference type="AlphaFoldDB" id="A0A3M7KT97"/>
<dbReference type="EMBL" id="QOKY01000202">
    <property type="protein sequence ID" value="RMZ53074.1"/>
    <property type="molecule type" value="Genomic_DNA"/>
</dbReference>
<accession>A0A3M7KT97</accession>
<sequence>MGRCPSSVVVACKTPWLHSDASEQMGLAGAAPAPRSFPRVLLLGLLALLLAGGGLLLWLRSPPAPRYVLAVNGPTATPALPPFDWGRVNASLAHATPHEGQPRRFEYEFAWMTPDAARWER</sequence>
<comment type="caution">
    <text evidence="2">The sequence shown here is derived from an EMBL/GenBank/DDBJ whole genome shotgun (WGS) entry which is preliminary data.</text>
</comment>
<gene>
    <name evidence="2" type="ORF">APUTEX25_001193</name>
</gene>
<keyword evidence="1" id="KW-0812">Transmembrane</keyword>